<gene>
    <name evidence="1" type="ORF">OS493_037333</name>
</gene>
<reference evidence="1" key="1">
    <citation type="submission" date="2023-01" db="EMBL/GenBank/DDBJ databases">
        <title>Genome assembly of the deep-sea coral Lophelia pertusa.</title>
        <authorList>
            <person name="Herrera S."/>
            <person name="Cordes E."/>
        </authorList>
    </citation>
    <scope>NUCLEOTIDE SEQUENCE</scope>
    <source>
        <strain evidence="1">USNM1676648</strain>
        <tissue evidence="1">Polyp</tissue>
    </source>
</reference>
<organism evidence="1 2">
    <name type="scientific">Desmophyllum pertusum</name>
    <dbReference type="NCBI Taxonomy" id="174260"/>
    <lineage>
        <taxon>Eukaryota</taxon>
        <taxon>Metazoa</taxon>
        <taxon>Cnidaria</taxon>
        <taxon>Anthozoa</taxon>
        <taxon>Hexacorallia</taxon>
        <taxon>Scleractinia</taxon>
        <taxon>Caryophylliina</taxon>
        <taxon>Caryophylliidae</taxon>
        <taxon>Desmophyllum</taxon>
    </lineage>
</organism>
<evidence type="ECO:0000313" key="1">
    <source>
        <dbReference type="EMBL" id="KAJ7369650.1"/>
    </source>
</evidence>
<dbReference type="EMBL" id="MU826895">
    <property type="protein sequence ID" value="KAJ7369650.1"/>
    <property type="molecule type" value="Genomic_DNA"/>
</dbReference>
<proteinExistence type="predicted"/>
<dbReference type="AlphaFoldDB" id="A0A9W9YUB6"/>
<protein>
    <submittedName>
        <fullName evidence="1">Uncharacterized protein</fullName>
    </submittedName>
</protein>
<comment type="caution">
    <text evidence="1">The sequence shown here is derived from an EMBL/GenBank/DDBJ whole genome shotgun (WGS) entry which is preliminary data.</text>
</comment>
<feature type="non-terminal residue" evidence="1">
    <location>
        <position position="1"/>
    </location>
</feature>
<dbReference type="Proteomes" id="UP001163046">
    <property type="component" value="Unassembled WGS sequence"/>
</dbReference>
<accession>A0A9W9YUB6</accession>
<evidence type="ECO:0000313" key="2">
    <source>
        <dbReference type="Proteomes" id="UP001163046"/>
    </source>
</evidence>
<sequence length="50" mass="5995">KKIIVNRLTMYKDFKRTDIDDIGVLLKVRPRKCERTERPQRRGCESCEVT</sequence>
<keyword evidence="2" id="KW-1185">Reference proteome</keyword>
<name>A0A9W9YUB6_9CNID</name>